<gene>
    <name evidence="2" type="ORF">NEE01_14070</name>
</gene>
<keyword evidence="1" id="KW-0472">Membrane</keyword>
<sequence length="133" mass="14226">MVAGTLDILAAISLTLFYGKRTVSEMLAYVASGPFPGVPVRGLPVALLGLAVHYALMAVMAAVYVLVADRVTWLKRQPIVGGVGYGLITYVMMNLIVVPLRFGAMPSTPAVVTQLFCHIVLVGLPIAFIARRR</sequence>
<proteinExistence type="predicted"/>
<keyword evidence="3" id="KW-1185">Reference proteome</keyword>
<evidence type="ECO:0000256" key="1">
    <source>
        <dbReference type="SAM" id="Phobius"/>
    </source>
</evidence>
<feature type="transmembrane region" description="Helical" evidence="1">
    <location>
        <begin position="79"/>
        <end position="98"/>
    </location>
</feature>
<dbReference type="AlphaFoldDB" id="A0AA41ZB28"/>
<reference evidence="2" key="1">
    <citation type="submission" date="2022-06" db="EMBL/GenBank/DDBJ databases">
        <title>Sphingomonas sp. nov. isolated from rhizosphere soil of tomato.</title>
        <authorList>
            <person name="Dong H."/>
            <person name="Gao R."/>
        </authorList>
    </citation>
    <scope>NUCLEOTIDE SEQUENCE</scope>
    <source>
        <strain evidence="2">MMSM24</strain>
    </source>
</reference>
<dbReference type="Proteomes" id="UP001165565">
    <property type="component" value="Unassembled WGS sequence"/>
</dbReference>
<evidence type="ECO:0000313" key="2">
    <source>
        <dbReference type="EMBL" id="MCW6535906.1"/>
    </source>
</evidence>
<keyword evidence="1" id="KW-1133">Transmembrane helix</keyword>
<evidence type="ECO:0008006" key="4">
    <source>
        <dbReference type="Google" id="ProtNLM"/>
    </source>
</evidence>
<dbReference type="EMBL" id="JANFAV010000009">
    <property type="protein sequence ID" value="MCW6535906.1"/>
    <property type="molecule type" value="Genomic_DNA"/>
</dbReference>
<feature type="transmembrane region" description="Helical" evidence="1">
    <location>
        <begin position="110"/>
        <end position="130"/>
    </location>
</feature>
<accession>A0AA41ZB28</accession>
<name>A0AA41ZB28_9SPHN</name>
<feature type="transmembrane region" description="Helical" evidence="1">
    <location>
        <begin position="43"/>
        <end position="67"/>
    </location>
</feature>
<organism evidence="2 3">
    <name type="scientific">Sphingomonas lycopersici</name>
    <dbReference type="NCBI Taxonomy" id="2951807"/>
    <lineage>
        <taxon>Bacteria</taxon>
        <taxon>Pseudomonadati</taxon>
        <taxon>Pseudomonadota</taxon>
        <taxon>Alphaproteobacteria</taxon>
        <taxon>Sphingomonadales</taxon>
        <taxon>Sphingomonadaceae</taxon>
        <taxon>Sphingomonas</taxon>
    </lineage>
</organism>
<comment type="caution">
    <text evidence="2">The sequence shown here is derived from an EMBL/GenBank/DDBJ whole genome shotgun (WGS) entry which is preliminary data.</text>
</comment>
<keyword evidence="1" id="KW-0812">Transmembrane</keyword>
<protein>
    <recommendedName>
        <fullName evidence="4">DUF1440 domain-containing protein</fullName>
    </recommendedName>
</protein>
<evidence type="ECO:0000313" key="3">
    <source>
        <dbReference type="Proteomes" id="UP001165565"/>
    </source>
</evidence>